<dbReference type="OrthoDB" id="676137at2"/>
<gene>
    <name evidence="1" type="ordered locus">Cpin_2815</name>
</gene>
<organism evidence="1 2">
    <name type="scientific">Chitinophaga pinensis (strain ATCC 43595 / DSM 2588 / LMG 13176 / NBRC 15968 / NCIMB 11800 / UQM 2034)</name>
    <dbReference type="NCBI Taxonomy" id="485918"/>
    <lineage>
        <taxon>Bacteria</taxon>
        <taxon>Pseudomonadati</taxon>
        <taxon>Bacteroidota</taxon>
        <taxon>Chitinophagia</taxon>
        <taxon>Chitinophagales</taxon>
        <taxon>Chitinophagaceae</taxon>
        <taxon>Chitinophaga</taxon>
    </lineage>
</organism>
<dbReference type="RefSeq" id="WP_012790470.1">
    <property type="nucleotide sequence ID" value="NC_013132.1"/>
</dbReference>
<accession>A0A979G3U6</accession>
<reference evidence="1 2" key="2">
    <citation type="journal article" date="2010" name="Stand. Genomic Sci.">
        <title>Complete genome sequence of Chitinophaga pinensis type strain (UQM 2034).</title>
        <authorList>
            <person name="Glavina Del Rio T."/>
            <person name="Abt B."/>
            <person name="Spring S."/>
            <person name="Lapidus A."/>
            <person name="Nolan M."/>
            <person name="Tice H."/>
            <person name="Copeland A."/>
            <person name="Cheng J.F."/>
            <person name="Chen F."/>
            <person name="Bruce D."/>
            <person name="Goodwin L."/>
            <person name="Pitluck S."/>
            <person name="Ivanova N."/>
            <person name="Mavromatis K."/>
            <person name="Mikhailova N."/>
            <person name="Pati A."/>
            <person name="Chen A."/>
            <person name="Palaniappan K."/>
            <person name="Land M."/>
            <person name="Hauser L."/>
            <person name="Chang Y.J."/>
            <person name="Jeffries C.D."/>
            <person name="Chain P."/>
            <person name="Saunders E."/>
            <person name="Detter J.C."/>
            <person name="Brettin T."/>
            <person name="Rohde M."/>
            <person name="Goker M."/>
            <person name="Bristow J."/>
            <person name="Eisen J.A."/>
            <person name="Markowitz V."/>
            <person name="Hugenholtz P."/>
            <person name="Kyrpides N.C."/>
            <person name="Klenk H.P."/>
            <person name="Lucas S."/>
        </authorList>
    </citation>
    <scope>NUCLEOTIDE SEQUENCE [LARGE SCALE GENOMIC DNA]</scope>
    <source>
        <strain evidence="2">ATCC 43595 / DSM 2588 / LMG 13176 / NBRC 15968 / NCIMB 11800 / UQM 2034</strain>
    </source>
</reference>
<evidence type="ECO:0008006" key="3">
    <source>
        <dbReference type="Google" id="ProtNLM"/>
    </source>
</evidence>
<dbReference type="Proteomes" id="UP000002215">
    <property type="component" value="Chromosome"/>
</dbReference>
<dbReference type="Pfam" id="PF13289">
    <property type="entry name" value="SIR2_2"/>
    <property type="match status" value="1"/>
</dbReference>
<protein>
    <recommendedName>
        <fullName evidence="3">SIR2-like domain-containing protein</fullName>
    </recommendedName>
</protein>
<reference evidence="2" key="1">
    <citation type="submission" date="2009-08" db="EMBL/GenBank/DDBJ databases">
        <title>The complete genome of Chitinophaga pinensis DSM 2588.</title>
        <authorList>
            <consortium name="US DOE Joint Genome Institute (JGI-PGF)"/>
            <person name="Lucas S."/>
            <person name="Copeland A."/>
            <person name="Lapidus A."/>
            <person name="Glavina del Rio T."/>
            <person name="Dalin E."/>
            <person name="Tice H."/>
            <person name="Bruce D."/>
            <person name="Goodwin L."/>
            <person name="Pitluck S."/>
            <person name="Kyrpides N."/>
            <person name="Mavromatis K."/>
            <person name="Ivanova N."/>
            <person name="Mikhailova N."/>
            <person name="Sims D."/>
            <person name="Meinche L."/>
            <person name="Brettin T."/>
            <person name="Detter J.C."/>
            <person name="Han C."/>
            <person name="Larimer F."/>
            <person name="Land M."/>
            <person name="Hauser L."/>
            <person name="Markowitz V."/>
            <person name="Cheng J.-F."/>
            <person name="Hugenholtz P."/>
            <person name="Woyke T."/>
            <person name="Wu D."/>
            <person name="Spring S."/>
            <person name="Klenk H.-P."/>
            <person name="Eisen J.A."/>
        </authorList>
    </citation>
    <scope>NUCLEOTIDE SEQUENCE [LARGE SCALE GENOMIC DNA]</scope>
    <source>
        <strain evidence="2">ATCC 43595 / DSM 2588 / LMG 13176 / NBRC 15968 / NCIMB 11800 / UQM 2034</strain>
    </source>
</reference>
<dbReference type="EMBL" id="CP001699">
    <property type="protein sequence ID" value="ACU60294.1"/>
    <property type="molecule type" value="Genomic_DNA"/>
</dbReference>
<proteinExistence type="predicted"/>
<name>A0A979G3U6_CHIPD</name>
<dbReference type="AlphaFoldDB" id="A0A979G3U6"/>
<evidence type="ECO:0000313" key="2">
    <source>
        <dbReference type="Proteomes" id="UP000002215"/>
    </source>
</evidence>
<sequence>MVFSDRQLHKIQTILYQRPANLAEVYLKHANIHSPLSGGATNDWVKWGEALAFVNSSKERMKRFLEEALKSEELPVLRYYYNELLSSRENRLLQLAHDLITGRCVVFLGPDVLTLTENRNIVSFNEWMSYQLMEEMNLSNVYYDKNLRDNLSYMASCYREMPNYVHGDIAHLSKEKFEEHLKSRRINLSLYQELSKLPLKIVINANPDELLYNEINKIKTDGCRLAYYDMSCRDAGPEPEELSDMQVSDDGEFSPGQTVVYNLFGSFRNESSVLHTEAEFLDFISRVTMGNPKIDEELLSEFNEKDSYLFLGFDFEQWYFKVLFHLFKLKKEQNNAVSCNVEDNDPNKRRRISPSTREFFEEEFRMFFVNDELVTFIADLNAVLTNITPRIV</sequence>
<dbReference type="KEGG" id="cpi:Cpin_2815"/>
<evidence type="ECO:0000313" key="1">
    <source>
        <dbReference type="EMBL" id="ACU60294.1"/>
    </source>
</evidence>